<protein>
    <submittedName>
        <fullName evidence="2">Uncharacterized protein</fullName>
    </submittedName>
</protein>
<accession>A0ABR1D1Z0</accession>
<organism evidence="2 3">
    <name type="scientific">Necator americanus</name>
    <name type="common">Human hookworm</name>
    <dbReference type="NCBI Taxonomy" id="51031"/>
    <lineage>
        <taxon>Eukaryota</taxon>
        <taxon>Metazoa</taxon>
        <taxon>Ecdysozoa</taxon>
        <taxon>Nematoda</taxon>
        <taxon>Chromadorea</taxon>
        <taxon>Rhabditida</taxon>
        <taxon>Rhabditina</taxon>
        <taxon>Rhabditomorpha</taxon>
        <taxon>Strongyloidea</taxon>
        <taxon>Ancylostomatidae</taxon>
        <taxon>Bunostominae</taxon>
        <taxon>Necator</taxon>
    </lineage>
</organism>
<sequence length="162" mass="18080">MEGLLAPARPVRRSTGVKVIKVKPAYTDVWQSSSMKILTTDGYGFPVISGYPVQDDPLQDLSQATMVLLVNLGLRSAQIFVNAIVMSCFHEPSVLSVIDIGRMVLVIANPTRIPDENRDLSFLTPRPHQTFQSPSSDHKSEPSSRQVTKLYDQSNPRVRRLF</sequence>
<proteinExistence type="predicted"/>
<name>A0ABR1D1Z0_NECAM</name>
<comment type="caution">
    <text evidence="2">The sequence shown here is derived from an EMBL/GenBank/DDBJ whole genome shotgun (WGS) entry which is preliminary data.</text>
</comment>
<dbReference type="Proteomes" id="UP001303046">
    <property type="component" value="Unassembled WGS sequence"/>
</dbReference>
<evidence type="ECO:0000313" key="2">
    <source>
        <dbReference type="EMBL" id="KAK6744539.1"/>
    </source>
</evidence>
<gene>
    <name evidence="2" type="primary">Necator_chrIII.g12095</name>
    <name evidence="2" type="ORF">RB195_011329</name>
</gene>
<keyword evidence="3" id="KW-1185">Reference proteome</keyword>
<evidence type="ECO:0000256" key="1">
    <source>
        <dbReference type="SAM" id="MobiDB-lite"/>
    </source>
</evidence>
<evidence type="ECO:0000313" key="3">
    <source>
        <dbReference type="Proteomes" id="UP001303046"/>
    </source>
</evidence>
<dbReference type="EMBL" id="JAVFWL010000003">
    <property type="protein sequence ID" value="KAK6744539.1"/>
    <property type="molecule type" value="Genomic_DNA"/>
</dbReference>
<feature type="region of interest" description="Disordered" evidence="1">
    <location>
        <begin position="118"/>
        <end position="150"/>
    </location>
</feature>
<reference evidence="2 3" key="1">
    <citation type="submission" date="2023-08" db="EMBL/GenBank/DDBJ databases">
        <title>A Necator americanus chromosomal reference genome.</title>
        <authorList>
            <person name="Ilik V."/>
            <person name="Petrzelkova K.J."/>
            <person name="Pardy F."/>
            <person name="Fuh T."/>
            <person name="Niatou-Singa F.S."/>
            <person name="Gouil Q."/>
            <person name="Baker L."/>
            <person name="Ritchie M.E."/>
            <person name="Jex A.R."/>
            <person name="Gazzola D."/>
            <person name="Li H."/>
            <person name="Toshio Fujiwara R."/>
            <person name="Zhan B."/>
            <person name="Aroian R.V."/>
            <person name="Pafco B."/>
            <person name="Schwarz E.M."/>
        </authorList>
    </citation>
    <scope>NUCLEOTIDE SEQUENCE [LARGE SCALE GENOMIC DNA]</scope>
    <source>
        <strain evidence="2 3">Aroian</strain>
        <tissue evidence="2">Whole animal</tissue>
    </source>
</reference>